<feature type="binding site" evidence="10">
    <location>
        <begin position="9"/>
        <end position="15"/>
    </location>
    <ligand>
        <name>NAD(+)</name>
        <dbReference type="ChEBI" id="CHEBI:57540"/>
    </ligand>
</feature>
<gene>
    <name evidence="14" type="primary">mdh</name>
    <name evidence="14" type="ORF">NCTC12221_01354</name>
</gene>
<dbReference type="Pfam" id="PF02866">
    <property type="entry name" value="Ldh_1_C"/>
    <property type="match status" value="1"/>
</dbReference>
<dbReference type="SUPFAM" id="SSF51735">
    <property type="entry name" value="NAD(P)-binding Rossmann-fold domains"/>
    <property type="match status" value="1"/>
</dbReference>
<dbReference type="Gene3D" id="3.40.50.720">
    <property type="entry name" value="NAD(P)-binding Rossmann-like Domain"/>
    <property type="match status" value="1"/>
</dbReference>
<dbReference type="GO" id="GO:0030060">
    <property type="term" value="F:L-malate dehydrogenase (NAD+) activity"/>
    <property type="evidence" value="ECO:0007669"/>
    <property type="project" value="UniProtKB-EC"/>
</dbReference>
<keyword evidence="5 11" id="KW-0560">Oxidoreductase</keyword>
<feature type="binding site" evidence="9">
    <location>
        <position position="153"/>
    </location>
    <ligand>
        <name>substrate</name>
    </ligand>
</feature>
<comment type="function">
    <text evidence="1">Catalyzes the reversible oxidation of malate to oxaloacetate.</text>
</comment>
<name>A0A377JQ63_9HELI</name>
<dbReference type="SUPFAM" id="SSF56327">
    <property type="entry name" value="LDH C-terminal domain-like"/>
    <property type="match status" value="1"/>
</dbReference>
<dbReference type="RefSeq" id="WP_115026477.1">
    <property type="nucleotide sequence ID" value="NZ_UGHZ01000001.1"/>
</dbReference>
<dbReference type="InterPro" id="IPR001557">
    <property type="entry name" value="L-lactate/malate_DH"/>
</dbReference>
<dbReference type="PRINTS" id="PR00086">
    <property type="entry name" value="LLDHDRGNASE"/>
</dbReference>
<feature type="active site" description="Proton acceptor" evidence="8">
    <location>
        <position position="177"/>
    </location>
</feature>
<evidence type="ECO:0000256" key="1">
    <source>
        <dbReference type="ARBA" id="ARBA00003966"/>
    </source>
</evidence>
<dbReference type="GO" id="GO:0005737">
    <property type="term" value="C:cytoplasm"/>
    <property type="evidence" value="ECO:0007669"/>
    <property type="project" value="TreeGrafter"/>
</dbReference>
<evidence type="ECO:0000256" key="7">
    <source>
        <dbReference type="ARBA" id="ARBA00048313"/>
    </source>
</evidence>
<evidence type="ECO:0000256" key="9">
    <source>
        <dbReference type="PIRSR" id="PIRSR000102-2"/>
    </source>
</evidence>
<evidence type="ECO:0000256" key="11">
    <source>
        <dbReference type="RuleBase" id="RU003369"/>
    </source>
</evidence>
<evidence type="ECO:0000256" key="5">
    <source>
        <dbReference type="ARBA" id="ARBA00023002"/>
    </source>
</evidence>
<dbReference type="InterPro" id="IPR011275">
    <property type="entry name" value="Malate_DH_type3"/>
</dbReference>
<dbReference type="Gene3D" id="3.90.110.10">
    <property type="entry name" value="Lactate dehydrogenase/glycoside hydrolase, family 4, C-terminal"/>
    <property type="match status" value="1"/>
</dbReference>
<feature type="binding site" evidence="9">
    <location>
        <position position="122"/>
    </location>
    <ligand>
        <name>substrate</name>
    </ligand>
</feature>
<feature type="domain" description="Lactate/malate dehydrogenase C-terminal" evidence="13">
    <location>
        <begin position="169"/>
        <end position="306"/>
    </location>
</feature>
<evidence type="ECO:0000313" key="15">
    <source>
        <dbReference type="Proteomes" id="UP000255335"/>
    </source>
</evidence>
<dbReference type="InterPro" id="IPR001236">
    <property type="entry name" value="Lactate/malate_DH_N"/>
</dbReference>
<dbReference type="GO" id="GO:0019752">
    <property type="term" value="P:carboxylic acid metabolic process"/>
    <property type="evidence" value="ECO:0007669"/>
    <property type="project" value="InterPro"/>
</dbReference>
<proteinExistence type="inferred from homology"/>
<dbReference type="InterPro" id="IPR022383">
    <property type="entry name" value="Lactate/malate_DH_C"/>
</dbReference>
<dbReference type="CDD" id="cd01339">
    <property type="entry name" value="LDH-like_MDH"/>
    <property type="match status" value="1"/>
</dbReference>
<evidence type="ECO:0000256" key="8">
    <source>
        <dbReference type="PIRSR" id="PIRSR000102-1"/>
    </source>
</evidence>
<dbReference type="PIRSF" id="PIRSF000102">
    <property type="entry name" value="Lac_mal_DH"/>
    <property type="match status" value="1"/>
</dbReference>
<sequence length="315" mass="33961">MFGKIAIIGGSGNVGSHIAFLGAMKGIAKEIALFSIDIPRCKGVGLDISQAAAVFNIPTHIKGYESYEGLSESEVVIITAGIPRTPNMTRDDLLLKNAHIMREVSQNVAKIAPNALLLIVSNPLDAMCLVAKHASGFDKQRVIGMAGVLDGARLGYESKVLLNDFQTPIKPYVVGAHSDDMLPLLRHSLYGAENLADRLDSNSQQNLIKETKNGGAKIVSYYQQGSAYFAPATAAIKMLELIANPQDEDVVCSVYTQGEYGLQGIYIGLPIKLGKKGVEKIVNLTLNKQEQEMLKISAQGIKKQVEILKNNGLLN</sequence>
<dbReference type="InterPro" id="IPR015955">
    <property type="entry name" value="Lactate_DH/Glyco_Ohase_4_C"/>
</dbReference>
<evidence type="ECO:0000256" key="6">
    <source>
        <dbReference type="ARBA" id="ARBA00023027"/>
    </source>
</evidence>
<evidence type="ECO:0000313" key="14">
    <source>
        <dbReference type="EMBL" id="STP09896.1"/>
    </source>
</evidence>
<keyword evidence="6 10" id="KW-0520">NAD</keyword>
<dbReference type="AlphaFoldDB" id="A0A377JQ63"/>
<evidence type="ECO:0000256" key="4">
    <source>
        <dbReference type="ARBA" id="ARBA00022532"/>
    </source>
</evidence>
<reference evidence="14 15" key="1">
    <citation type="submission" date="2018-06" db="EMBL/GenBank/DDBJ databases">
        <authorList>
            <consortium name="Pathogen Informatics"/>
            <person name="Doyle S."/>
        </authorList>
    </citation>
    <scope>NUCLEOTIDE SEQUENCE [LARGE SCALE GENOMIC DNA]</scope>
    <source>
        <strain evidence="14 15">NCTC12221</strain>
    </source>
</reference>
<dbReference type="PANTHER" id="PTHR11540:SF16">
    <property type="entry name" value="MALATE DEHYDROGENASE, MITOCHONDRIAL"/>
    <property type="match status" value="1"/>
</dbReference>
<evidence type="ECO:0000256" key="10">
    <source>
        <dbReference type="PIRSR" id="PIRSR000102-3"/>
    </source>
</evidence>
<feature type="binding site" evidence="9">
    <location>
        <position position="90"/>
    </location>
    <ligand>
        <name>substrate</name>
    </ligand>
</feature>
<dbReference type="Pfam" id="PF00056">
    <property type="entry name" value="Ldh_1_N"/>
    <property type="match status" value="1"/>
</dbReference>
<accession>A0A377JQ63</accession>
<comment type="catalytic activity">
    <reaction evidence="7">
        <text>(S)-malate + NAD(+) = oxaloacetate + NADH + H(+)</text>
        <dbReference type="Rhea" id="RHEA:21432"/>
        <dbReference type="ChEBI" id="CHEBI:15378"/>
        <dbReference type="ChEBI" id="CHEBI:15589"/>
        <dbReference type="ChEBI" id="CHEBI:16452"/>
        <dbReference type="ChEBI" id="CHEBI:57540"/>
        <dbReference type="ChEBI" id="CHEBI:57945"/>
        <dbReference type="EC" id="1.1.1.37"/>
    </reaction>
</comment>
<dbReference type="EMBL" id="UGHZ01000001">
    <property type="protein sequence ID" value="STP09896.1"/>
    <property type="molecule type" value="Genomic_DNA"/>
</dbReference>
<dbReference type="InterPro" id="IPR036291">
    <property type="entry name" value="NAD(P)-bd_dom_sf"/>
</dbReference>
<dbReference type="NCBIfam" id="NF004863">
    <property type="entry name" value="PRK06223.1"/>
    <property type="match status" value="1"/>
</dbReference>
<organism evidence="14 15">
    <name type="scientific">Helicobacter cinaedi</name>
    <dbReference type="NCBI Taxonomy" id="213"/>
    <lineage>
        <taxon>Bacteria</taxon>
        <taxon>Pseudomonadati</taxon>
        <taxon>Campylobacterota</taxon>
        <taxon>Epsilonproteobacteria</taxon>
        <taxon>Campylobacterales</taxon>
        <taxon>Helicobacteraceae</taxon>
        <taxon>Helicobacter</taxon>
    </lineage>
</organism>
<feature type="domain" description="Lactate/malate dehydrogenase N-terminal" evidence="12">
    <location>
        <begin position="4"/>
        <end position="144"/>
    </location>
</feature>
<evidence type="ECO:0000259" key="12">
    <source>
        <dbReference type="Pfam" id="PF00056"/>
    </source>
</evidence>
<feature type="binding site" evidence="10">
    <location>
        <position position="97"/>
    </location>
    <ligand>
        <name>NAD(+)</name>
        <dbReference type="ChEBI" id="CHEBI:57540"/>
    </ligand>
</feature>
<feature type="binding site" evidence="9">
    <location>
        <position position="84"/>
    </location>
    <ligand>
        <name>substrate</name>
    </ligand>
</feature>
<dbReference type="Proteomes" id="UP000255335">
    <property type="component" value="Unassembled WGS sequence"/>
</dbReference>
<dbReference type="PANTHER" id="PTHR11540">
    <property type="entry name" value="MALATE AND LACTATE DEHYDROGENASE"/>
    <property type="match status" value="1"/>
</dbReference>
<dbReference type="EC" id="1.1.1.37" evidence="2"/>
<dbReference type="GO" id="GO:0006099">
    <property type="term" value="P:tricarboxylic acid cycle"/>
    <property type="evidence" value="ECO:0007669"/>
    <property type="project" value="UniProtKB-KW"/>
</dbReference>
<evidence type="ECO:0000256" key="2">
    <source>
        <dbReference type="ARBA" id="ARBA00012995"/>
    </source>
</evidence>
<keyword evidence="4" id="KW-0816">Tricarboxylic acid cycle</keyword>
<feature type="binding site" evidence="10">
    <location>
        <begin position="120"/>
        <end position="122"/>
    </location>
    <ligand>
        <name>NAD(+)</name>
        <dbReference type="ChEBI" id="CHEBI:57540"/>
    </ligand>
</feature>
<protein>
    <recommendedName>
        <fullName evidence="3">Malate dehydrogenase</fullName>
        <ecNumber evidence="2">1.1.1.37</ecNumber>
    </recommendedName>
</protein>
<evidence type="ECO:0000256" key="3">
    <source>
        <dbReference type="ARBA" id="ARBA00020382"/>
    </source>
</evidence>
<comment type="similarity">
    <text evidence="11">Belongs to the LDH/MDH superfamily.</text>
</comment>
<evidence type="ECO:0000259" key="13">
    <source>
        <dbReference type="Pfam" id="PF02866"/>
    </source>
</evidence>